<evidence type="ECO:0000313" key="2">
    <source>
        <dbReference type="Proteomes" id="UP000183832"/>
    </source>
</evidence>
<dbReference type="AlphaFoldDB" id="A0A1J1IXV0"/>
<sequence>MSGFSVSFITNSYSAGLSFPTFGSSRRKIKRMPTQNSLEAVNYLCDKGEQIFLCENTPVLVIGIISGFDLN</sequence>
<dbReference type="Proteomes" id="UP000183832">
    <property type="component" value="Unassembled WGS sequence"/>
</dbReference>
<evidence type="ECO:0000313" key="1">
    <source>
        <dbReference type="EMBL" id="CRL05037.1"/>
    </source>
</evidence>
<reference evidence="1 2" key="1">
    <citation type="submission" date="2015-04" db="EMBL/GenBank/DDBJ databases">
        <authorList>
            <person name="Syromyatnikov M.Y."/>
            <person name="Popov V.N."/>
        </authorList>
    </citation>
    <scope>NUCLEOTIDE SEQUENCE [LARGE SCALE GENOMIC DNA]</scope>
</reference>
<proteinExistence type="predicted"/>
<dbReference type="EMBL" id="CVRI01000064">
    <property type="protein sequence ID" value="CRL05037.1"/>
    <property type="molecule type" value="Genomic_DNA"/>
</dbReference>
<name>A0A1J1IXV0_9DIPT</name>
<organism evidence="1 2">
    <name type="scientific">Clunio marinus</name>
    <dbReference type="NCBI Taxonomy" id="568069"/>
    <lineage>
        <taxon>Eukaryota</taxon>
        <taxon>Metazoa</taxon>
        <taxon>Ecdysozoa</taxon>
        <taxon>Arthropoda</taxon>
        <taxon>Hexapoda</taxon>
        <taxon>Insecta</taxon>
        <taxon>Pterygota</taxon>
        <taxon>Neoptera</taxon>
        <taxon>Endopterygota</taxon>
        <taxon>Diptera</taxon>
        <taxon>Nematocera</taxon>
        <taxon>Chironomoidea</taxon>
        <taxon>Chironomidae</taxon>
        <taxon>Clunio</taxon>
    </lineage>
</organism>
<accession>A0A1J1IXV0</accession>
<keyword evidence="2" id="KW-1185">Reference proteome</keyword>
<gene>
    <name evidence="1" type="ORF">CLUMA_CG018608</name>
</gene>
<protein>
    <submittedName>
        <fullName evidence="1">CLUMA_CG018608, isoform A</fullName>
    </submittedName>
</protein>